<dbReference type="PROSITE" id="PS51257">
    <property type="entry name" value="PROKAR_LIPOPROTEIN"/>
    <property type="match status" value="1"/>
</dbReference>
<sequence>MNKKLLAVAISGLLLAGCGGDGSNSPDPKPGPDPKPKARIDAVFLDSQAVLGVQYQCDTGDKGQTNDIGQFKVTEGAICTFDLDGFVLGSNRDAITEKASVVTAYSLKSSVSGRAFGATTASANYTANISALLNTIDVIKTDNKIDTTDVVGNTIPEEVLTASTDDAFVQAVNKVAIVVKDSNGNKVKKTVEESVKEDPSFIKKPSEAKDDLNKTYKSENVAEVIERVNTVLAGDITKVNIESELDTARQLLDATDNSNGLHQKALSAILEIAEILNEPEVANRVSIEGSSYSEMLAQAIDLSVNPKAVAKFIETSTGTTENESKLLTDLASRLVNASERLAVALPGEGYVLPYTDDQITYQDSLVVRVGALSVANALYTAASYNAGSDEFYFPVQYKLQDVDMVIERGGQRITCNDDENGYCDYENIPTTWTEEKQNISVSNTVNGWDPKSNIESAEIMTYRAEAKELLIKAKASLVQATETAKLVALEKYIEDENERNAVHKLIVNVDGHLSGKVAYIEDDDVFVNLNKFYNVNTGVDRSDVRIDVSEYYCDESDLNGAHAEFSEELSKIFGVPTCSHDANYIIHRKDEYGEYKYTNYNLIQTLSNSSDTTKEEDGSELTIWSHTFIPTVSAKFDISVTETATSNFSDVVWCGMKDGKKVSCLDNN</sequence>
<proteinExistence type="predicted"/>
<reference evidence="1 2" key="1">
    <citation type="submission" date="2016-03" db="EMBL/GenBank/DDBJ databases">
        <title>Photobacterium proteolyticum sp. nov. a protease producing bacterium isolated from ocean sediments of Laizhou Bay.</title>
        <authorList>
            <person name="Li Y."/>
        </authorList>
    </citation>
    <scope>NUCLEOTIDE SEQUENCE [LARGE SCALE GENOMIC DNA]</scope>
    <source>
        <strain evidence="1 2">R-40508</strain>
    </source>
</reference>
<dbReference type="AlphaFoldDB" id="A0A178K7Z5"/>
<keyword evidence="2" id="KW-1185">Reference proteome</keyword>
<dbReference type="RefSeq" id="WP_068333118.1">
    <property type="nucleotide sequence ID" value="NZ_LVHF01000029.1"/>
</dbReference>
<dbReference type="Proteomes" id="UP000078503">
    <property type="component" value="Unassembled WGS sequence"/>
</dbReference>
<dbReference type="EMBL" id="LVHF01000029">
    <property type="protein sequence ID" value="OAN13095.1"/>
    <property type="molecule type" value="Genomic_DNA"/>
</dbReference>
<gene>
    <name evidence="1" type="ORF">A3K86_15640</name>
</gene>
<accession>A0A178K7Z5</accession>
<comment type="caution">
    <text evidence="1">The sequence shown here is derived from an EMBL/GenBank/DDBJ whole genome shotgun (WGS) entry which is preliminary data.</text>
</comment>
<dbReference type="OrthoDB" id="7059386at2"/>
<organism evidence="1 2">
    <name type="scientific">Photobacterium jeanii</name>
    <dbReference type="NCBI Taxonomy" id="858640"/>
    <lineage>
        <taxon>Bacteria</taxon>
        <taxon>Pseudomonadati</taxon>
        <taxon>Pseudomonadota</taxon>
        <taxon>Gammaproteobacteria</taxon>
        <taxon>Vibrionales</taxon>
        <taxon>Vibrionaceae</taxon>
        <taxon>Photobacterium</taxon>
    </lineage>
</organism>
<evidence type="ECO:0000313" key="1">
    <source>
        <dbReference type="EMBL" id="OAN13095.1"/>
    </source>
</evidence>
<evidence type="ECO:0000313" key="2">
    <source>
        <dbReference type="Proteomes" id="UP000078503"/>
    </source>
</evidence>
<name>A0A178K7Z5_9GAMM</name>
<protein>
    <submittedName>
        <fullName evidence="1">Uncharacterized protein</fullName>
    </submittedName>
</protein>